<keyword evidence="5 7" id="KW-0371">Homeobox</keyword>
<feature type="DNA-binding region" description="Homeobox" evidence="7">
    <location>
        <begin position="229"/>
        <end position="291"/>
    </location>
</feature>
<evidence type="ECO:0000313" key="12">
    <source>
        <dbReference type="Proteomes" id="UP000261620"/>
    </source>
</evidence>
<dbReference type="CDD" id="cd00086">
    <property type="entry name" value="homeodomain"/>
    <property type="match status" value="1"/>
</dbReference>
<evidence type="ECO:0000256" key="6">
    <source>
        <dbReference type="ARBA" id="ARBA00023242"/>
    </source>
</evidence>
<comment type="subcellular location">
    <subcellularLocation>
        <location evidence="2 7">Nucleus</location>
    </subcellularLocation>
</comment>
<dbReference type="PROSITE" id="PS00027">
    <property type="entry name" value="HOMEOBOX_1"/>
    <property type="match status" value="1"/>
</dbReference>
<evidence type="ECO:0000313" key="11">
    <source>
        <dbReference type="Ensembl" id="ENSMMOP00000028562.1"/>
    </source>
</evidence>
<evidence type="ECO:0000256" key="2">
    <source>
        <dbReference type="ARBA" id="ARBA00004123"/>
    </source>
</evidence>
<dbReference type="InterPro" id="IPR008422">
    <property type="entry name" value="KN_HD"/>
</dbReference>
<dbReference type="PROSITE" id="PS51978">
    <property type="entry name" value="PBC"/>
    <property type="match status" value="1"/>
</dbReference>
<dbReference type="InterPro" id="IPR001356">
    <property type="entry name" value="HD"/>
</dbReference>
<dbReference type="Ensembl" id="ENSMMOT00000029044.1">
    <property type="protein sequence ID" value="ENSMMOP00000028562.1"/>
    <property type="gene ID" value="ENSMMOG00000021566.1"/>
</dbReference>
<dbReference type="OMA" id="IMTITEE"/>
<dbReference type="STRING" id="94237.ENSMMOP00000028562"/>
<dbReference type="Pfam" id="PF05920">
    <property type="entry name" value="Homeobox_KN"/>
    <property type="match status" value="1"/>
</dbReference>
<dbReference type="PROSITE" id="PS50071">
    <property type="entry name" value="HOMEOBOX_2"/>
    <property type="match status" value="1"/>
</dbReference>
<evidence type="ECO:0000259" key="10">
    <source>
        <dbReference type="PROSITE" id="PS51978"/>
    </source>
</evidence>
<dbReference type="InterPro" id="IPR005542">
    <property type="entry name" value="PBX_PBC_dom"/>
</dbReference>
<dbReference type="Proteomes" id="UP000261620">
    <property type="component" value="Unplaced"/>
</dbReference>
<dbReference type="GO" id="GO:0003677">
    <property type="term" value="F:DNA binding"/>
    <property type="evidence" value="ECO:0007669"/>
    <property type="project" value="UniProtKB-UniRule"/>
</dbReference>
<feature type="domain" description="Homeobox" evidence="9">
    <location>
        <begin position="227"/>
        <end position="290"/>
    </location>
</feature>
<dbReference type="SMART" id="SM00389">
    <property type="entry name" value="HOX"/>
    <property type="match status" value="1"/>
</dbReference>
<evidence type="ECO:0000256" key="5">
    <source>
        <dbReference type="ARBA" id="ARBA00023155"/>
    </source>
</evidence>
<accession>A0A3Q4C0F1</accession>
<dbReference type="InterPro" id="IPR017970">
    <property type="entry name" value="Homeobox_CS"/>
</dbReference>
<evidence type="ECO:0000256" key="8">
    <source>
        <dbReference type="SAM" id="MobiDB-lite"/>
    </source>
</evidence>
<dbReference type="InterPro" id="IPR050224">
    <property type="entry name" value="TALE_homeobox"/>
</dbReference>
<dbReference type="AlphaFoldDB" id="A0A3Q4C0F1"/>
<name>A0A3Q4C0F1_MOLML</name>
<feature type="compositionally biased region" description="Polar residues" evidence="8">
    <location>
        <begin position="311"/>
        <end position="321"/>
    </location>
</feature>
<evidence type="ECO:0000259" key="9">
    <source>
        <dbReference type="PROSITE" id="PS50071"/>
    </source>
</evidence>
<feature type="region of interest" description="Disordered" evidence="8">
    <location>
        <begin position="311"/>
        <end position="337"/>
    </location>
</feature>
<dbReference type="Pfam" id="PF03792">
    <property type="entry name" value="PBC"/>
    <property type="match status" value="1"/>
</dbReference>
<sequence>MEDHGHMMLGHIGLSREDLGDPDNMRKLHNLGEPQQDIGNILQQIMTITEESLDEAQARKHALNCHRMKPALFSVLCEIKERSALSLRGVQEEDGPDPQIMRLDNMLLAEGVTGLERGGDSAAAATVAVTAGVSPNDGSSLEHTEYREKLAHIRHMYHTELEKYEQACTEFTDHVMNLLREQSRTRPVSPKEIERMVGIIHRKFSSIQMQLKQSTCEAVMILRSRFLDARRKRRNFSKQAADVLNEYFYTHLANPYPSEEAKEELAKKCSITVSQVANWFGNKRIRYKKNVAKLHDEANLYTRMPAASVSSEASQANSPVTPKSGGCPAPCYTPDGS</sequence>
<dbReference type="GO" id="GO:0000981">
    <property type="term" value="F:DNA-binding transcription factor activity, RNA polymerase II-specific"/>
    <property type="evidence" value="ECO:0007669"/>
    <property type="project" value="InterPro"/>
</dbReference>
<dbReference type="SUPFAM" id="SSF46689">
    <property type="entry name" value="Homeodomain-like"/>
    <property type="match status" value="1"/>
</dbReference>
<keyword evidence="12" id="KW-1185">Reference proteome</keyword>
<reference evidence="11" key="1">
    <citation type="submission" date="2025-08" db="UniProtKB">
        <authorList>
            <consortium name="Ensembl"/>
        </authorList>
    </citation>
    <scope>IDENTIFICATION</scope>
</reference>
<evidence type="ECO:0000256" key="3">
    <source>
        <dbReference type="ARBA" id="ARBA00007601"/>
    </source>
</evidence>
<protein>
    <submittedName>
        <fullName evidence="11">Uncharacterized protein</fullName>
    </submittedName>
</protein>
<dbReference type="GO" id="GO:0005634">
    <property type="term" value="C:nucleus"/>
    <property type="evidence" value="ECO:0007669"/>
    <property type="project" value="UniProtKB-SubCell"/>
</dbReference>
<keyword evidence="6 7" id="KW-0539">Nucleus</keyword>
<feature type="region of interest" description="Disordered" evidence="8">
    <location>
        <begin position="1"/>
        <end position="20"/>
    </location>
</feature>
<dbReference type="InterPro" id="IPR009057">
    <property type="entry name" value="Homeodomain-like_sf"/>
</dbReference>
<organism evidence="11 12">
    <name type="scientific">Mola mola</name>
    <name type="common">Ocean sunfish</name>
    <name type="synonym">Tetraodon mola</name>
    <dbReference type="NCBI Taxonomy" id="94237"/>
    <lineage>
        <taxon>Eukaryota</taxon>
        <taxon>Metazoa</taxon>
        <taxon>Chordata</taxon>
        <taxon>Craniata</taxon>
        <taxon>Vertebrata</taxon>
        <taxon>Euteleostomi</taxon>
        <taxon>Actinopterygii</taxon>
        <taxon>Neopterygii</taxon>
        <taxon>Teleostei</taxon>
        <taxon>Neoteleostei</taxon>
        <taxon>Acanthomorphata</taxon>
        <taxon>Eupercaria</taxon>
        <taxon>Tetraodontiformes</taxon>
        <taxon>Molidae</taxon>
        <taxon>Mola</taxon>
    </lineage>
</organism>
<dbReference type="Gene3D" id="1.10.10.60">
    <property type="entry name" value="Homeodomain-like"/>
    <property type="match status" value="1"/>
</dbReference>
<evidence type="ECO:0000256" key="7">
    <source>
        <dbReference type="PROSITE-ProRule" id="PRU00108"/>
    </source>
</evidence>
<keyword evidence="4 7" id="KW-0238">DNA-binding</keyword>
<evidence type="ECO:0000256" key="4">
    <source>
        <dbReference type="ARBA" id="ARBA00023125"/>
    </source>
</evidence>
<comment type="function">
    <text evidence="1">Sequence-specific transcription factor which is part of a developmental regulatory system that provides cells with specific positional identities on the anterior-posterior axis.</text>
</comment>
<comment type="similarity">
    <text evidence="3">Belongs to the TALE/PBX homeobox family.</text>
</comment>
<evidence type="ECO:0000256" key="1">
    <source>
        <dbReference type="ARBA" id="ARBA00003263"/>
    </source>
</evidence>
<feature type="domain" description="PBC" evidence="10">
    <location>
        <begin position="33"/>
        <end position="228"/>
    </location>
</feature>
<reference evidence="11" key="2">
    <citation type="submission" date="2025-09" db="UniProtKB">
        <authorList>
            <consortium name="Ensembl"/>
        </authorList>
    </citation>
    <scope>IDENTIFICATION</scope>
</reference>
<dbReference type="PANTHER" id="PTHR11850">
    <property type="entry name" value="HOMEOBOX PROTEIN TRANSCRIPTION FACTORS"/>
    <property type="match status" value="1"/>
</dbReference>
<proteinExistence type="inferred from homology"/>